<proteinExistence type="predicted"/>
<evidence type="ECO:0000313" key="2">
    <source>
        <dbReference type="EMBL" id="MCI53585.1"/>
    </source>
</evidence>
<dbReference type="AlphaFoldDB" id="A0A392SZU2"/>
<accession>A0A392SZU2</accession>
<protein>
    <submittedName>
        <fullName evidence="2">Vacuolar protein sorting-associated protein 8-like</fullName>
    </submittedName>
</protein>
<feature type="compositionally biased region" description="Low complexity" evidence="1">
    <location>
        <begin position="43"/>
        <end position="52"/>
    </location>
</feature>
<name>A0A392SZU2_9FABA</name>
<reference evidence="2 3" key="1">
    <citation type="journal article" date="2018" name="Front. Plant Sci.">
        <title>Red Clover (Trifolium pratense) and Zigzag Clover (T. medium) - A Picture of Genomic Similarities and Differences.</title>
        <authorList>
            <person name="Dluhosova J."/>
            <person name="Istvanek J."/>
            <person name="Nedelnik J."/>
            <person name="Repkova J."/>
        </authorList>
    </citation>
    <scope>NUCLEOTIDE SEQUENCE [LARGE SCALE GENOMIC DNA]</scope>
    <source>
        <strain evidence="3">cv. 10/8</strain>
        <tissue evidence="2">Leaf</tissue>
    </source>
</reference>
<evidence type="ECO:0000256" key="1">
    <source>
        <dbReference type="SAM" id="MobiDB-lite"/>
    </source>
</evidence>
<sequence>RSFLPDDTEAADLHTTHHRTLDEILNDCDTSSSSLSPSPPSSPHHNNNNNKPIQFLQPVPVSISRVKPDKPPCPFSSLFGRVTPNAKPGVALAAAA</sequence>
<evidence type="ECO:0000313" key="3">
    <source>
        <dbReference type="Proteomes" id="UP000265520"/>
    </source>
</evidence>
<comment type="caution">
    <text evidence="2">The sequence shown here is derived from an EMBL/GenBank/DDBJ whole genome shotgun (WGS) entry which is preliminary data.</text>
</comment>
<keyword evidence="3" id="KW-1185">Reference proteome</keyword>
<feature type="region of interest" description="Disordered" evidence="1">
    <location>
        <begin position="28"/>
        <end position="55"/>
    </location>
</feature>
<dbReference type="EMBL" id="LXQA010465558">
    <property type="protein sequence ID" value="MCI53585.1"/>
    <property type="molecule type" value="Genomic_DNA"/>
</dbReference>
<organism evidence="2 3">
    <name type="scientific">Trifolium medium</name>
    <dbReference type="NCBI Taxonomy" id="97028"/>
    <lineage>
        <taxon>Eukaryota</taxon>
        <taxon>Viridiplantae</taxon>
        <taxon>Streptophyta</taxon>
        <taxon>Embryophyta</taxon>
        <taxon>Tracheophyta</taxon>
        <taxon>Spermatophyta</taxon>
        <taxon>Magnoliopsida</taxon>
        <taxon>eudicotyledons</taxon>
        <taxon>Gunneridae</taxon>
        <taxon>Pentapetalae</taxon>
        <taxon>rosids</taxon>
        <taxon>fabids</taxon>
        <taxon>Fabales</taxon>
        <taxon>Fabaceae</taxon>
        <taxon>Papilionoideae</taxon>
        <taxon>50 kb inversion clade</taxon>
        <taxon>NPAAA clade</taxon>
        <taxon>Hologalegina</taxon>
        <taxon>IRL clade</taxon>
        <taxon>Trifolieae</taxon>
        <taxon>Trifolium</taxon>
    </lineage>
</organism>
<feature type="non-terminal residue" evidence="2">
    <location>
        <position position="96"/>
    </location>
</feature>
<dbReference type="Proteomes" id="UP000265520">
    <property type="component" value="Unassembled WGS sequence"/>
</dbReference>
<feature type="non-terminal residue" evidence="2">
    <location>
        <position position="1"/>
    </location>
</feature>